<proteinExistence type="predicted"/>
<evidence type="ECO:0000256" key="4">
    <source>
        <dbReference type="PIRSR" id="PIRSR005739-1"/>
    </source>
</evidence>
<dbReference type="InterPro" id="IPR036390">
    <property type="entry name" value="WH_DNA-bd_sf"/>
</dbReference>
<dbReference type="GO" id="GO:0046983">
    <property type="term" value="F:protein dimerization activity"/>
    <property type="evidence" value="ECO:0007669"/>
    <property type="project" value="InterPro"/>
</dbReference>
<organism evidence="7 8">
    <name type="scientific">Purpureocillium takamizusanense</name>
    <dbReference type="NCBI Taxonomy" id="2060973"/>
    <lineage>
        <taxon>Eukaryota</taxon>
        <taxon>Fungi</taxon>
        <taxon>Dikarya</taxon>
        <taxon>Ascomycota</taxon>
        <taxon>Pezizomycotina</taxon>
        <taxon>Sordariomycetes</taxon>
        <taxon>Hypocreomycetidae</taxon>
        <taxon>Hypocreales</taxon>
        <taxon>Ophiocordycipitaceae</taxon>
        <taxon>Purpureocillium</taxon>
    </lineage>
</organism>
<dbReference type="GO" id="GO:0032259">
    <property type="term" value="P:methylation"/>
    <property type="evidence" value="ECO:0007669"/>
    <property type="project" value="UniProtKB-KW"/>
</dbReference>
<dbReference type="GeneID" id="72067154"/>
<dbReference type="AlphaFoldDB" id="A0A9Q8VBK2"/>
<gene>
    <name evidence="7" type="ORF">JDV02_005205</name>
</gene>
<dbReference type="InterPro" id="IPR036388">
    <property type="entry name" value="WH-like_DNA-bd_sf"/>
</dbReference>
<dbReference type="Pfam" id="PF00891">
    <property type="entry name" value="Methyltransf_2"/>
    <property type="match status" value="1"/>
</dbReference>
<dbReference type="Pfam" id="PF08100">
    <property type="entry name" value="Dimerisation"/>
    <property type="match status" value="1"/>
</dbReference>
<protein>
    <recommendedName>
        <fullName evidence="9">O-methyltransferase domain-containing protein</fullName>
    </recommendedName>
</protein>
<evidence type="ECO:0000256" key="2">
    <source>
        <dbReference type="ARBA" id="ARBA00022679"/>
    </source>
</evidence>
<dbReference type="PIRSF" id="PIRSF005739">
    <property type="entry name" value="O-mtase"/>
    <property type="match status" value="1"/>
</dbReference>
<dbReference type="InterPro" id="IPR012967">
    <property type="entry name" value="COMT_dimerisation"/>
</dbReference>
<dbReference type="InterPro" id="IPR029063">
    <property type="entry name" value="SAM-dependent_MTases_sf"/>
</dbReference>
<evidence type="ECO:0000259" key="6">
    <source>
        <dbReference type="Pfam" id="PF08100"/>
    </source>
</evidence>
<evidence type="ECO:0000313" key="8">
    <source>
        <dbReference type="Proteomes" id="UP000829364"/>
    </source>
</evidence>
<dbReference type="RefSeq" id="XP_047842460.1">
    <property type="nucleotide sequence ID" value="XM_047986478.1"/>
</dbReference>
<feature type="domain" description="O-methyltransferase C-terminal" evidence="5">
    <location>
        <begin position="229"/>
        <end position="371"/>
    </location>
</feature>
<dbReference type="KEGG" id="ptkz:JDV02_005205"/>
<dbReference type="PANTHER" id="PTHR43712">
    <property type="entry name" value="PUTATIVE (AFU_ORTHOLOGUE AFUA_4G14580)-RELATED"/>
    <property type="match status" value="1"/>
</dbReference>
<sequence>MAPVDELIESLKVIEATALANEIQRPRIKDALFQTLRAVQSPWDIVWEHNWVQGITHACVKTFIDLNLFKTWAECGNNAMTCARLASLTGAEEHLIRRMMRHVAAQHLLVETAQDTFAPTPWSKTLGMDPQLASIYGPFYSQDHNPMYLNLPNFLKERGYQNPTDPNDGNWQHWKGATNDFFKDLSINHELARGFHDTMECLSRYGALPWPDIYPTETIIAAAKPGRVLIVDIGGSKGHDLEKFRMRHPDTPTGSLVLQDLPDVVQAAKVDKAIVVQAHDFFMPEPVKGARAYFLHHILHDWPDAIATGILQNVAGAMESGYSRLLLYENIITNVKAASRVTTLDLTMMACHSSKERSHDEWRELIESAGLRIMKVWRSPLSDKGIIEVELA</sequence>
<feature type="domain" description="O-methyltransferase dimerisation" evidence="6">
    <location>
        <begin position="58"/>
        <end position="126"/>
    </location>
</feature>
<dbReference type="GO" id="GO:0008171">
    <property type="term" value="F:O-methyltransferase activity"/>
    <property type="evidence" value="ECO:0007669"/>
    <property type="project" value="InterPro"/>
</dbReference>
<keyword evidence="8" id="KW-1185">Reference proteome</keyword>
<evidence type="ECO:0000256" key="3">
    <source>
        <dbReference type="ARBA" id="ARBA00022691"/>
    </source>
</evidence>
<dbReference type="SUPFAM" id="SSF46785">
    <property type="entry name" value="Winged helix' DNA-binding domain"/>
    <property type="match status" value="1"/>
</dbReference>
<dbReference type="Gene3D" id="3.40.50.150">
    <property type="entry name" value="Vaccinia Virus protein VP39"/>
    <property type="match status" value="1"/>
</dbReference>
<evidence type="ECO:0000259" key="5">
    <source>
        <dbReference type="Pfam" id="PF00891"/>
    </source>
</evidence>
<dbReference type="Proteomes" id="UP000829364">
    <property type="component" value="Chromosome 4"/>
</dbReference>
<feature type="active site" description="Proton acceptor" evidence="4">
    <location>
        <position position="300"/>
    </location>
</feature>
<dbReference type="EMBL" id="CP086357">
    <property type="protein sequence ID" value="UNI18979.1"/>
    <property type="molecule type" value="Genomic_DNA"/>
</dbReference>
<accession>A0A9Q8VBK2</accession>
<keyword evidence="3" id="KW-0949">S-adenosyl-L-methionine</keyword>
<dbReference type="PANTHER" id="PTHR43712:SF8">
    <property type="entry name" value="O-METHYLTRANSFERASE AF390-400"/>
    <property type="match status" value="1"/>
</dbReference>
<dbReference type="InterPro" id="IPR001077">
    <property type="entry name" value="COMT_C"/>
</dbReference>
<dbReference type="Gene3D" id="1.10.10.10">
    <property type="entry name" value="Winged helix-like DNA-binding domain superfamily/Winged helix DNA-binding domain"/>
    <property type="match status" value="1"/>
</dbReference>
<dbReference type="PROSITE" id="PS51683">
    <property type="entry name" value="SAM_OMT_II"/>
    <property type="match status" value="1"/>
</dbReference>
<evidence type="ECO:0000256" key="1">
    <source>
        <dbReference type="ARBA" id="ARBA00022603"/>
    </source>
</evidence>
<dbReference type="InterPro" id="IPR016461">
    <property type="entry name" value="COMT-like"/>
</dbReference>
<name>A0A9Q8VBK2_9HYPO</name>
<evidence type="ECO:0008006" key="9">
    <source>
        <dbReference type="Google" id="ProtNLM"/>
    </source>
</evidence>
<keyword evidence="2" id="KW-0808">Transferase</keyword>
<reference evidence="7" key="1">
    <citation type="submission" date="2021-11" db="EMBL/GenBank/DDBJ databases">
        <title>Purpureocillium_takamizusanense_genome.</title>
        <authorList>
            <person name="Nguyen N.-H."/>
        </authorList>
    </citation>
    <scope>NUCLEOTIDE SEQUENCE</scope>
    <source>
        <strain evidence="7">PT3</strain>
    </source>
</reference>
<dbReference type="SUPFAM" id="SSF53335">
    <property type="entry name" value="S-adenosyl-L-methionine-dependent methyltransferases"/>
    <property type="match status" value="1"/>
</dbReference>
<dbReference type="OrthoDB" id="2410195at2759"/>
<keyword evidence="1" id="KW-0489">Methyltransferase</keyword>
<evidence type="ECO:0000313" key="7">
    <source>
        <dbReference type="EMBL" id="UNI18979.1"/>
    </source>
</evidence>